<organism evidence="1 2">
    <name type="scientific">Vreelandella aquamarina</name>
    <dbReference type="NCBI Taxonomy" id="77097"/>
    <lineage>
        <taxon>Bacteria</taxon>
        <taxon>Pseudomonadati</taxon>
        <taxon>Pseudomonadota</taxon>
        <taxon>Gammaproteobacteria</taxon>
        <taxon>Oceanospirillales</taxon>
        <taxon>Halomonadaceae</taxon>
        <taxon>Vreelandella</taxon>
    </lineage>
</organism>
<gene>
    <name evidence="1" type="ORF">HMEPL2_21410</name>
</gene>
<name>A0A6F8XEJ2_9GAMM</name>
<dbReference type="AlphaFoldDB" id="A0A6F8XEJ2"/>
<protein>
    <submittedName>
        <fullName evidence="1">Uncharacterized protein</fullName>
    </submittedName>
</protein>
<accession>A0A6F8XEJ2</accession>
<proteinExistence type="predicted"/>
<evidence type="ECO:0000313" key="2">
    <source>
        <dbReference type="Proteomes" id="UP000501053"/>
    </source>
</evidence>
<sequence length="62" mass="6407">MLVPVDHGVSLPVPDKAPLIDLSRAMLDAHLVGDLAKPCALGLGPVLAAALGLTLPYSWHKA</sequence>
<keyword evidence="2" id="KW-1185">Reference proteome</keyword>
<evidence type="ECO:0000313" key="1">
    <source>
        <dbReference type="EMBL" id="BCB71790.1"/>
    </source>
</evidence>
<reference evidence="1 2" key="1">
    <citation type="submission" date="2020-03" db="EMBL/GenBank/DDBJ databases">
        <title>Complete Genome Sequence of Halomonas meridiana strain Eplume2, isolated from hydrothermal-plume in the north east Pacific Ocean.</title>
        <authorList>
            <person name="Kurihara Y."/>
            <person name="Kawai S."/>
            <person name="Sakai A."/>
            <person name="Galipon J."/>
            <person name="Arakawa K."/>
        </authorList>
    </citation>
    <scope>NUCLEOTIDE SEQUENCE [LARGE SCALE GENOMIC DNA]</scope>
    <source>
        <strain evidence="1 2">Eplume2</strain>
    </source>
</reference>
<dbReference type="EMBL" id="AP022869">
    <property type="protein sequence ID" value="BCB71790.1"/>
    <property type="molecule type" value="Genomic_DNA"/>
</dbReference>
<dbReference type="Proteomes" id="UP000501053">
    <property type="component" value="Chromosome"/>
</dbReference>